<dbReference type="Gene3D" id="3.40.190.10">
    <property type="entry name" value="Periplasmic binding protein-like II"/>
    <property type="match status" value="1"/>
</dbReference>
<feature type="signal peptide" evidence="9">
    <location>
        <begin position="1"/>
        <end position="20"/>
    </location>
</feature>
<dbReference type="Proteomes" id="UP001201701">
    <property type="component" value="Unassembled WGS sequence"/>
</dbReference>
<keyword evidence="5" id="KW-0813">Transport</keyword>
<evidence type="ECO:0000256" key="3">
    <source>
        <dbReference type="ARBA" id="ARBA00011557"/>
    </source>
</evidence>
<evidence type="ECO:0000256" key="9">
    <source>
        <dbReference type="SAM" id="SignalP"/>
    </source>
</evidence>
<evidence type="ECO:0000256" key="7">
    <source>
        <dbReference type="ARBA" id="ARBA00022764"/>
    </source>
</evidence>
<gene>
    <name evidence="10" type="ORF">L4923_09945</name>
</gene>
<dbReference type="SUPFAM" id="SSF53850">
    <property type="entry name" value="Periplasmic binding protein-like II"/>
    <property type="match status" value="1"/>
</dbReference>
<evidence type="ECO:0000256" key="2">
    <source>
        <dbReference type="ARBA" id="ARBA00008520"/>
    </source>
</evidence>
<evidence type="ECO:0000256" key="6">
    <source>
        <dbReference type="ARBA" id="ARBA00022729"/>
    </source>
</evidence>
<protein>
    <recommendedName>
        <fullName evidence="4">sn-glycerol-3-phosphate-binding periplasmic protein UgpB</fullName>
    </recommendedName>
</protein>
<proteinExistence type="inferred from homology"/>
<evidence type="ECO:0000313" key="11">
    <source>
        <dbReference type="Proteomes" id="UP001201701"/>
    </source>
</evidence>
<comment type="caution">
    <text evidence="10">The sequence shown here is derived from an EMBL/GenBank/DDBJ whole genome shotgun (WGS) entry which is preliminary data.</text>
</comment>
<accession>A0ABS9QD48</accession>
<evidence type="ECO:0000256" key="5">
    <source>
        <dbReference type="ARBA" id="ARBA00022448"/>
    </source>
</evidence>
<comment type="subunit">
    <text evidence="3">The complex is composed of two ATP-binding proteins (UgpC), two transmembrane proteins (UgpA and UgpE) and a solute-binding protein (UgpB).</text>
</comment>
<dbReference type="PANTHER" id="PTHR43649:SF31">
    <property type="entry name" value="SN-GLYCEROL-3-PHOSPHATE-BINDING PERIPLASMIC PROTEIN UGPB"/>
    <property type="match status" value="1"/>
</dbReference>
<evidence type="ECO:0000256" key="8">
    <source>
        <dbReference type="ARBA" id="ARBA00034473"/>
    </source>
</evidence>
<evidence type="ECO:0000256" key="1">
    <source>
        <dbReference type="ARBA" id="ARBA00004418"/>
    </source>
</evidence>
<dbReference type="RefSeq" id="WP_239364275.1">
    <property type="nucleotide sequence ID" value="NZ_JAKREW010000007.1"/>
</dbReference>
<keyword evidence="7" id="KW-0574">Periplasm</keyword>
<dbReference type="PANTHER" id="PTHR43649">
    <property type="entry name" value="ARABINOSE-BINDING PROTEIN-RELATED"/>
    <property type="match status" value="1"/>
</dbReference>
<sequence>MRMIKACTLPLLFVANTASAEPIKLDVTYSSNAYTSVLEQTVAAFEKLHPDVKIKFRTPVPNTYDELLQTTLRSAAIGDLPDISLQGNQSIQILAARNLAVPLNDLIAKDPNWSGLGYAPSLDEFGQLSGESYALAYATSVPIIYLNIDLLTKAGVTDIDALDNWDDLTAAAKKVQALGNDHVGGLFDYQSAGNWTFQALVTSQGKPFLTADGSDIAFDGESGLKALQILRDFGKTGTVDMTQPQMLQAFASGTVGVFASYSAAIGKIEEVAQGRFKLKSLPWPMLTESGRLPAGGRSLVILSHDKARQKAAWEFAKFLVGPEGQTILVKGVGAVPVNTIAIDRPDLLGDYYRANENSATALSSAARLTNWNPYPGADPVKVSDTVKDYLRRVLINHEDPKTVLGEMADKIDGMIH</sequence>
<keyword evidence="11" id="KW-1185">Reference proteome</keyword>
<organism evidence="10 11">
    <name type="scientific">Mesorhizobium retamae</name>
    <dbReference type="NCBI Taxonomy" id="2912854"/>
    <lineage>
        <taxon>Bacteria</taxon>
        <taxon>Pseudomonadati</taxon>
        <taxon>Pseudomonadota</taxon>
        <taxon>Alphaproteobacteria</taxon>
        <taxon>Hyphomicrobiales</taxon>
        <taxon>Phyllobacteriaceae</taxon>
        <taxon>Mesorhizobium</taxon>
    </lineage>
</organism>
<comment type="function">
    <text evidence="8">Part of the ABC transporter complex UgpBAEC involved in sn-glycerol-3-phosphate (G3P) import. Binds G3P.</text>
</comment>
<evidence type="ECO:0000256" key="4">
    <source>
        <dbReference type="ARBA" id="ARBA00017470"/>
    </source>
</evidence>
<comment type="subcellular location">
    <subcellularLocation>
        <location evidence="1">Periplasm</location>
    </subcellularLocation>
</comment>
<keyword evidence="6 9" id="KW-0732">Signal</keyword>
<dbReference type="InterPro" id="IPR006059">
    <property type="entry name" value="SBP"/>
</dbReference>
<reference evidence="10 11" key="1">
    <citation type="submission" date="2022-02" db="EMBL/GenBank/DDBJ databases">
        <title>Draft genome sequence of Mezorhizobium retamae strain IRAMC:0171 isolated from Retama raetam nodules.</title>
        <authorList>
            <person name="Bengaied R."/>
            <person name="Sbissi I."/>
            <person name="Huber K."/>
            <person name="Ghodbane F."/>
            <person name="Nouioui I."/>
            <person name="Tarhouni M."/>
            <person name="Gtari M."/>
        </authorList>
    </citation>
    <scope>NUCLEOTIDE SEQUENCE [LARGE SCALE GENOMIC DNA]</scope>
    <source>
        <strain evidence="10 11">IRAMC:0171</strain>
    </source>
</reference>
<dbReference type="EMBL" id="JAKREW010000007">
    <property type="protein sequence ID" value="MCG7505343.1"/>
    <property type="molecule type" value="Genomic_DNA"/>
</dbReference>
<dbReference type="Pfam" id="PF13416">
    <property type="entry name" value="SBP_bac_8"/>
    <property type="match status" value="1"/>
</dbReference>
<evidence type="ECO:0000313" key="10">
    <source>
        <dbReference type="EMBL" id="MCG7505343.1"/>
    </source>
</evidence>
<dbReference type="InterPro" id="IPR050490">
    <property type="entry name" value="Bact_solute-bd_prot1"/>
</dbReference>
<feature type="chain" id="PRO_5047214129" description="sn-glycerol-3-phosphate-binding periplasmic protein UgpB" evidence="9">
    <location>
        <begin position="21"/>
        <end position="416"/>
    </location>
</feature>
<comment type="similarity">
    <text evidence="2">Belongs to the bacterial solute-binding protein 1 family.</text>
</comment>
<name>A0ABS9QD48_9HYPH</name>